<sequence length="165" mass="18445">MVVLYGVLKVFGGVSICALNTLVKFQPCCEPAALDNPLTCFTNDFKHLHKSNDFFILSRCTNHSYVLLSPSSGIYFLNRSMEVGYICEGIMEYIRLAMLHYMLDGWECFLLGNVDAIPYEHKMRKCYSNADYPYAAYEGSLSTVGRHSAILPGTDGPMVALLMST</sequence>
<dbReference type="OrthoDB" id="10249691at2759"/>
<dbReference type="EMBL" id="LN902844">
    <property type="protein sequence ID" value="CUT98739.1"/>
    <property type="molecule type" value="Genomic_DNA"/>
</dbReference>
<accession>A0A0S4MIX2</accession>
<dbReference type="AlphaFoldDB" id="A0A0S4MIX2"/>
<name>A0A0S4MIX2_ECHMU</name>
<evidence type="ECO:0000313" key="1">
    <source>
        <dbReference type="EMBL" id="CUT98739.1"/>
    </source>
</evidence>
<dbReference type="Proteomes" id="UP000017246">
    <property type="component" value="Unassembled WGS sequence"/>
</dbReference>
<reference evidence="1" key="2">
    <citation type="submission" date="2015-11" db="EMBL/GenBank/DDBJ databases">
        <authorList>
            <person name="Zhang Y."/>
            <person name="Guo Z."/>
        </authorList>
    </citation>
    <scope>NUCLEOTIDE SEQUENCE</scope>
</reference>
<keyword evidence="2" id="KW-1185">Reference proteome</keyword>
<reference evidence="1" key="1">
    <citation type="journal article" date="2013" name="Nature">
        <title>The genomes of four tapeworm species reveal adaptations to parasitism.</title>
        <authorList>
            <person name="Tsai I.J."/>
            <person name="Zarowiecki M."/>
            <person name="Holroyd N."/>
            <person name="Garciarrubio A."/>
            <person name="Sanchez-Flores A."/>
            <person name="Brooks K.L."/>
            <person name="Tracey A."/>
            <person name="Bobes R.J."/>
            <person name="Fragoso G."/>
            <person name="Sciutto E."/>
            <person name="Aslett M."/>
            <person name="Beasley H."/>
            <person name="Bennett H.M."/>
            <person name="Cai J."/>
            <person name="Camicia F."/>
            <person name="Clark R."/>
            <person name="Cucher M."/>
            <person name="De Silva N."/>
            <person name="Day T.A."/>
            <person name="Deplazes P."/>
            <person name="Estrada K."/>
            <person name="Fernandez C."/>
            <person name="Holland P.W."/>
            <person name="Hou J."/>
            <person name="Hu S."/>
            <person name="Huckvale T."/>
            <person name="Hung S.S."/>
            <person name="Kamenetzky L."/>
            <person name="Keane J.A."/>
            <person name="Kiss F."/>
            <person name="Koziol U."/>
            <person name="Lambert O."/>
            <person name="Liu K."/>
            <person name="Luo X."/>
            <person name="Luo Y."/>
            <person name="Macchiaroli N."/>
            <person name="Nichol S."/>
            <person name="Paps J."/>
            <person name="Parkinson J."/>
            <person name="Pouchkina-Stantcheva N."/>
            <person name="Riddiford N."/>
            <person name="Rosenzvit M."/>
            <person name="Salinas G."/>
            <person name="Wasmuth J.D."/>
            <person name="Zamanian M."/>
            <person name="Zheng Y."/>
            <person name="Cai X."/>
            <person name="Soberon X."/>
            <person name="Olson P.D."/>
            <person name="Laclette J.P."/>
            <person name="Brehm K."/>
            <person name="Berriman M."/>
            <person name="Garciarrubio A."/>
            <person name="Bobes R.J."/>
            <person name="Fragoso G."/>
            <person name="Sanchez-Flores A."/>
            <person name="Estrada K."/>
            <person name="Cevallos M.A."/>
            <person name="Morett E."/>
            <person name="Gonzalez V."/>
            <person name="Portillo T."/>
            <person name="Ochoa-Leyva A."/>
            <person name="Jose M.V."/>
            <person name="Sciutto E."/>
            <person name="Landa A."/>
            <person name="Jimenez L."/>
            <person name="Valdes V."/>
            <person name="Carrero J.C."/>
            <person name="Larralde C."/>
            <person name="Morales-Montor J."/>
            <person name="Limon-Lason J."/>
            <person name="Soberon X."/>
            <person name="Laclette J.P."/>
        </authorList>
    </citation>
    <scope>NUCLEOTIDE SEQUENCE [LARGE SCALE GENOMIC DNA]</scope>
</reference>
<evidence type="ECO:0000313" key="2">
    <source>
        <dbReference type="Proteomes" id="UP000017246"/>
    </source>
</evidence>
<protein>
    <submittedName>
        <fullName evidence="1">Tubulin polyglutamylase complex subunit 2</fullName>
    </submittedName>
</protein>
<organism evidence="1 2">
    <name type="scientific">Echinococcus multilocularis</name>
    <name type="common">Fox tapeworm</name>
    <dbReference type="NCBI Taxonomy" id="6211"/>
    <lineage>
        <taxon>Eukaryota</taxon>
        <taxon>Metazoa</taxon>
        <taxon>Spiralia</taxon>
        <taxon>Lophotrochozoa</taxon>
        <taxon>Platyhelminthes</taxon>
        <taxon>Cestoda</taxon>
        <taxon>Eucestoda</taxon>
        <taxon>Cyclophyllidea</taxon>
        <taxon>Taeniidae</taxon>
        <taxon>Echinococcus</taxon>
    </lineage>
</organism>
<proteinExistence type="predicted"/>